<organism evidence="18 19">
    <name type="scientific">Moelleriella libera RCEF 2490</name>
    <dbReference type="NCBI Taxonomy" id="1081109"/>
    <lineage>
        <taxon>Eukaryota</taxon>
        <taxon>Fungi</taxon>
        <taxon>Dikarya</taxon>
        <taxon>Ascomycota</taxon>
        <taxon>Pezizomycotina</taxon>
        <taxon>Sordariomycetes</taxon>
        <taxon>Hypocreomycetidae</taxon>
        <taxon>Hypocreales</taxon>
        <taxon>Clavicipitaceae</taxon>
        <taxon>Moelleriella</taxon>
    </lineage>
</organism>
<comment type="function">
    <text evidence="12">Inactive carboxypeptidase that may play a role in cell wall organization and biogenesis.</text>
</comment>
<evidence type="ECO:0000256" key="4">
    <source>
        <dbReference type="ARBA" id="ARBA00005988"/>
    </source>
</evidence>
<dbReference type="CDD" id="cd03860">
    <property type="entry name" value="M14_CP_A-B_like"/>
    <property type="match status" value="1"/>
</dbReference>
<evidence type="ECO:0000256" key="8">
    <source>
        <dbReference type="ARBA" id="ARBA00022729"/>
    </source>
</evidence>
<dbReference type="InterPro" id="IPR057246">
    <property type="entry name" value="CARBOXYPEPT_ZN_1"/>
</dbReference>
<evidence type="ECO:0000256" key="6">
    <source>
        <dbReference type="ARBA" id="ARBA00022554"/>
    </source>
</evidence>
<evidence type="ECO:0000256" key="10">
    <source>
        <dbReference type="ARBA" id="ARBA00023157"/>
    </source>
</evidence>
<evidence type="ECO:0000256" key="15">
    <source>
        <dbReference type="PROSITE-ProRule" id="PRU01379"/>
    </source>
</evidence>
<comment type="similarity">
    <text evidence="4 15">Belongs to the peptidase M14 family.</text>
</comment>
<dbReference type="AlphaFoldDB" id="A0A162IWE5"/>
<keyword evidence="11" id="KW-0961">Cell wall biogenesis/degradation</keyword>
<proteinExistence type="inferred from homology"/>
<keyword evidence="6" id="KW-0926">Vacuole</keyword>
<evidence type="ECO:0000256" key="5">
    <source>
        <dbReference type="ARBA" id="ARBA00022525"/>
    </source>
</evidence>
<dbReference type="GO" id="GO:0008270">
    <property type="term" value="F:zinc ion binding"/>
    <property type="evidence" value="ECO:0007669"/>
    <property type="project" value="InterPro"/>
</dbReference>
<protein>
    <recommendedName>
        <fullName evidence="13">Inactive metallocarboxypeptidase ECM14</fullName>
    </recommendedName>
    <alternativeName>
        <fullName evidence="14">Inactive metallocarboxypeptidase ecm14</fullName>
    </alternativeName>
</protein>
<keyword evidence="10" id="KW-1015">Disulfide bond</keyword>
<dbReference type="GO" id="GO:0006508">
    <property type="term" value="P:proteolysis"/>
    <property type="evidence" value="ECO:0007669"/>
    <property type="project" value="InterPro"/>
</dbReference>
<evidence type="ECO:0000256" key="7">
    <source>
        <dbReference type="ARBA" id="ARBA00022723"/>
    </source>
</evidence>
<reference evidence="18 19" key="1">
    <citation type="journal article" date="2016" name="Genome Biol. Evol.">
        <title>Divergent and convergent evolution of fungal pathogenicity.</title>
        <authorList>
            <person name="Shang Y."/>
            <person name="Xiao G."/>
            <person name="Zheng P."/>
            <person name="Cen K."/>
            <person name="Zhan S."/>
            <person name="Wang C."/>
        </authorList>
    </citation>
    <scope>NUCLEOTIDE SEQUENCE [LARGE SCALE GENOMIC DNA]</scope>
    <source>
        <strain evidence="18 19">RCEF 2490</strain>
    </source>
</reference>
<dbReference type="SMART" id="SM00631">
    <property type="entry name" value="Zn_pept"/>
    <property type="match status" value="1"/>
</dbReference>
<dbReference type="InterPro" id="IPR000834">
    <property type="entry name" value="Peptidase_M14"/>
</dbReference>
<feature type="signal peptide" evidence="16">
    <location>
        <begin position="1"/>
        <end position="25"/>
    </location>
</feature>
<keyword evidence="7" id="KW-0479">Metal-binding</keyword>
<comment type="cofactor">
    <cofactor evidence="1">
        <name>Zn(2+)</name>
        <dbReference type="ChEBI" id="CHEBI:29105"/>
    </cofactor>
</comment>
<accession>A0A162IWE5</accession>
<comment type="subcellular location">
    <subcellularLocation>
        <location evidence="3">Secreted</location>
    </subcellularLocation>
    <subcellularLocation>
        <location evidence="2">Vacuole</location>
    </subcellularLocation>
</comment>
<evidence type="ECO:0000256" key="14">
    <source>
        <dbReference type="ARBA" id="ARBA00026213"/>
    </source>
</evidence>
<dbReference type="Gene3D" id="3.40.630.10">
    <property type="entry name" value="Zn peptidases"/>
    <property type="match status" value="1"/>
</dbReference>
<dbReference type="PROSITE" id="PS00132">
    <property type="entry name" value="CARBOXYPEPT_ZN_1"/>
    <property type="match status" value="1"/>
</dbReference>
<evidence type="ECO:0000256" key="3">
    <source>
        <dbReference type="ARBA" id="ARBA00004613"/>
    </source>
</evidence>
<dbReference type="PRINTS" id="PR00765">
    <property type="entry name" value="CRBOXYPTASEA"/>
</dbReference>
<keyword evidence="8 16" id="KW-0732">Signal</keyword>
<evidence type="ECO:0000256" key="1">
    <source>
        <dbReference type="ARBA" id="ARBA00001947"/>
    </source>
</evidence>
<feature type="domain" description="Peptidase M14" evidence="17">
    <location>
        <begin position="185"/>
        <end position="504"/>
    </location>
</feature>
<dbReference type="STRING" id="1081109.A0A162IWE5"/>
<dbReference type="Pfam" id="PF00246">
    <property type="entry name" value="Peptidase_M14"/>
    <property type="match status" value="1"/>
</dbReference>
<dbReference type="Proteomes" id="UP000078544">
    <property type="component" value="Unassembled WGS sequence"/>
</dbReference>
<sequence length="528" mass="59025">MRIASAVLAATGLLHVSQEVGTCLAAGISTQFQISGPKPPSSWKIPFWGSFRNGALNFWLRKHQADKIPNEKSLLNELKLRYAHEIVVRFNVTTSDQSAALAAAATGLLLDVWTIANDFVDIRLRRENFQTLLQSLPASLQTAHSVLVPDVAITVYNSLPNRIQTPPFAGGSLLGSADETIFFQDYQPLTVVVRWLQLLDAMFPSFVEYFSIGASFEGRDIPALRLRVRPLTDYDPPRKTVIVIGGLHAREWISTSTVNYLAWSFITTFGKERMITKLLTDFDFIFIPIINPDGMEYSWHEDRLWRKSRQETSIRHCQGLDLDHTFGYGWYNSQAQSPCSESYGGEEPFQAVETAQLAAWTRNETQNNVKFVGLLDLHSYSQQILFPFAFSCQSVPPNLENLEELAAGIAKAIRIANGESYSVTSACRGVAAKARDFRRKVSLSGTESGGGSAVDWFYHEMGAHFSYQIKLRDTGSYGFLLPKDQIVPTGEEMFSAMKYFGDYLLGNNGIERLFDQDGYDADANLLSL</sequence>
<dbReference type="PROSITE" id="PS52035">
    <property type="entry name" value="PEPTIDASE_M14"/>
    <property type="match status" value="1"/>
</dbReference>
<dbReference type="PANTHER" id="PTHR11705">
    <property type="entry name" value="PROTEASE FAMILY M14 CARBOXYPEPTIDASE A,B"/>
    <property type="match status" value="1"/>
</dbReference>
<dbReference type="GO" id="GO:0071555">
    <property type="term" value="P:cell wall organization"/>
    <property type="evidence" value="ECO:0007669"/>
    <property type="project" value="UniProtKB-KW"/>
</dbReference>
<dbReference type="OrthoDB" id="3626597at2759"/>
<dbReference type="SUPFAM" id="SSF53187">
    <property type="entry name" value="Zn-dependent exopeptidases"/>
    <property type="match status" value="1"/>
</dbReference>
<dbReference type="GO" id="GO:0005773">
    <property type="term" value="C:vacuole"/>
    <property type="evidence" value="ECO:0007669"/>
    <property type="project" value="UniProtKB-SubCell"/>
</dbReference>
<evidence type="ECO:0000256" key="12">
    <source>
        <dbReference type="ARBA" id="ARBA00025210"/>
    </source>
</evidence>
<keyword evidence="18" id="KW-0645">Protease</keyword>
<evidence type="ECO:0000313" key="18">
    <source>
        <dbReference type="EMBL" id="KZZ99362.1"/>
    </source>
</evidence>
<keyword evidence="9" id="KW-0862">Zinc</keyword>
<feature type="chain" id="PRO_5007836208" description="Inactive metallocarboxypeptidase ECM14" evidence="16">
    <location>
        <begin position="26"/>
        <end position="528"/>
    </location>
</feature>
<keyword evidence="19" id="KW-1185">Reference proteome</keyword>
<evidence type="ECO:0000256" key="9">
    <source>
        <dbReference type="ARBA" id="ARBA00022833"/>
    </source>
</evidence>
<keyword evidence="18" id="KW-0378">Hydrolase</keyword>
<dbReference type="GO" id="GO:0004181">
    <property type="term" value="F:metallocarboxypeptidase activity"/>
    <property type="evidence" value="ECO:0007669"/>
    <property type="project" value="InterPro"/>
</dbReference>
<comment type="caution">
    <text evidence="18">The sequence shown here is derived from an EMBL/GenBank/DDBJ whole genome shotgun (WGS) entry which is preliminary data.</text>
</comment>
<gene>
    <name evidence="18" type="ORF">AAL_01934</name>
</gene>
<name>A0A162IWE5_9HYPO</name>
<comment type="caution">
    <text evidence="15">Lacks conserved residue(s) required for the propagation of feature annotation.</text>
</comment>
<keyword evidence="18" id="KW-0121">Carboxypeptidase</keyword>
<dbReference type="EMBL" id="AZGY01000003">
    <property type="protein sequence ID" value="KZZ99362.1"/>
    <property type="molecule type" value="Genomic_DNA"/>
</dbReference>
<evidence type="ECO:0000256" key="13">
    <source>
        <dbReference type="ARBA" id="ARBA00026187"/>
    </source>
</evidence>
<dbReference type="PANTHER" id="PTHR11705:SF147">
    <property type="entry name" value="INACTIVE METALLOCARBOXYPEPTIDASE ECM14"/>
    <property type="match status" value="1"/>
</dbReference>
<evidence type="ECO:0000259" key="17">
    <source>
        <dbReference type="PROSITE" id="PS52035"/>
    </source>
</evidence>
<evidence type="ECO:0000256" key="11">
    <source>
        <dbReference type="ARBA" id="ARBA00023316"/>
    </source>
</evidence>
<dbReference type="GO" id="GO:0005576">
    <property type="term" value="C:extracellular region"/>
    <property type="evidence" value="ECO:0007669"/>
    <property type="project" value="UniProtKB-SubCell"/>
</dbReference>
<evidence type="ECO:0000313" key="19">
    <source>
        <dbReference type="Proteomes" id="UP000078544"/>
    </source>
</evidence>
<evidence type="ECO:0000256" key="16">
    <source>
        <dbReference type="SAM" id="SignalP"/>
    </source>
</evidence>
<dbReference type="FunFam" id="3.40.630.10:FF:000060">
    <property type="entry name" value="Putative metallocarboxypeptidase ecm14"/>
    <property type="match status" value="1"/>
</dbReference>
<evidence type="ECO:0000256" key="2">
    <source>
        <dbReference type="ARBA" id="ARBA00004116"/>
    </source>
</evidence>
<keyword evidence="5" id="KW-0964">Secreted</keyword>